<gene>
    <name evidence="7" type="ordered locus">Curi_c21170</name>
</gene>
<evidence type="ECO:0000256" key="2">
    <source>
        <dbReference type="ARBA" id="ARBA00022475"/>
    </source>
</evidence>
<dbReference type="PANTHER" id="PTHR43823:SF3">
    <property type="entry name" value="MULTIDRUG EXPORT PROTEIN MEPA"/>
    <property type="match status" value="1"/>
</dbReference>
<dbReference type="Proteomes" id="UP000006094">
    <property type="component" value="Chromosome"/>
</dbReference>
<evidence type="ECO:0000256" key="6">
    <source>
        <dbReference type="SAM" id="Phobius"/>
    </source>
</evidence>
<accession>K0B3A8</accession>
<dbReference type="PANTHER" id="PTHR43823">
    <property type="entry name" value="SPORULATION PROTEIN YKVU"/>
    <property type="match status" value="1"/>
</dbReference>
<feature type="transmembrane region" description="Helical" evidence="6">
    <location>
        <begin position="123"/>
        <end position="146"/>
    </location>
</feature>
<dbReference type="AlphaFoldDB" id="K0B3A8"/>
<feature type="transmembrane region" description="Helical" evidence="6">
    <location>
        <begin position="179"/>
        <end position="198"/>
    </location>
</feature>
<organism evidence="7 8">
    <name type="scientific">Gottschalkia acidurici (strain ATCC 7906 / DSM 604 / BCRC 14475 / CIP 104303 / KCTC 5404 / NCIMB 10678 / 9a)</name>
    <name type="common">Clostridium acidurici</name>
    <dbReference type="NCBI Taxonomy" id="1128398"/>
    <lineage>
        <taxon>Bacteria</taxon>
        <taxon>Bacillati</taxon>
        <taxon>Bacillota</taxon>
        <taxon>Tissierellia</taxon>
        <taxon>Tissierellales</taxon>
        <taxon>Gottschalkiaceae</taxon>
        <taxon>Gottschalkia</taxon>
    </lineage>
</organism>
<dbReference type="GO" id="GO:0005886">
    <property type="term" value="C:plasma membrane"/>
    <property type="evidence" value="ECO:0007669"/>
    <property type="project" value="UniProtKB-SubCell"/>
</dbReference>
<evidence type="ECO:0000313" key="7">
    <source>
        <dbReference type="EMBL" id="AFS79121.1"/>
    </source>
</evidence>
<keyword evidence="4 6" id="KW-1133">Transmembrane helix</keyword>
<dbReference type="STRING" id="1128398.Curi_c21170"/>
<dbReference type="InterPro" id="IPR051327">
    <property type="entry name" value="MATE_MepA_subfamily"/>
</dbReference>
<evidence type="ECO:0000256" key="4">
    <source>
        <dbReference type="ARBA" id="ARBA00022989"/>
    </source>
</evidence>
<reference evidence="7 8" key="1">
    <citation type="journal article" date="2012" name="PLoS ONE">
        <title>The purine-utilizing bacterium Clostridium acidurici 9a: a genome-guided metabolic reconsideration.</title>
        <authorList>
            <person name="Hartwich K."/>
            <person name="Poehlein A."/>
            <person name="Daniel R."/>
        </authorList>
    </citation>
    <scope>NUCLEOTIDE SEQUENCE [LARGE SCALE GENOMIC DNA]</scope>
    <source>
        <strain evidence="8">ATCC 7906 / DSM 604 / BCRC 14475 / CIP 104303 / KCTC 5404 / NCIMB 10678 / 9a</strain>
    </source>
</reference>
<proteinExistence type="predicted"/>
<protein>
    <submittedName>
        <fullName evidence="7">MATE efflux family protein</fullName>
    </submittedName>
</protein>
<dbReference type="OrthoDB" id="9808954at2"/>
<evidence type="ECO:0000256" key="3">
    <source>
        <dbReference type="ARBA" id="ARBA00022692"/>
    </source>
</evidence>
<evidence type="ECO:0000256" key="5">
    <source>
        <dbReference type="ARBA" id="ARBA00023136"/>
    </source>
</evidence>
<dbReference type="HOGENOM" id="CLU_1319036_0_0_9"/>
<feature type="transmembrane region" description="Helical" evidence="6">
    <location>
        <begin position="9"/>
        <end position="27"/>
    </location>
</feature>
<dbReference type="KEGG" id="cad:Curi_c21170"/>
<dbReference type="Pfam" id="PF01554">
    <property type="entry name" value="MatE"/>
    <property type="match status" value="1"/>
</dbReference>
<dbReference type="GO" id="GO:0015297">
    <property type="term" value="F:antiporter activity"/>
    <property type="evidence" value="ECO:0007669"/>
    <property type="project" value="InterPro"/>
</dbReference>
<dbReference type="EMBL" id="CP003326">
    <property type="protein sequence ID" value="AFS79121.1"/>
    <property type="molecule type" value="Genomic_DNA"/>
</dbReference>
<dbReference type="eggNOG" id="COG0534">
    <property type="taxonomic scope" value="Bacteria"/>
</dbReference>
<dbReference type="RefSeq" id="WP_014968257.1">
    <property type="nucleotide sequence ID" value="NC_018664.1"/>
</dbReference>
<keyword evidence="3 6" id="KW-0812">Transmembrane</keyword>
<feature type="transmembrane region" description="Helical" evidence="6">
    <location>
        <begin position="153"/>
        <end position="173"/>
    </location>
</feature>
<evidence type="ECO:0000313" key="8">
    <source>
        <dbReference type="Proteomes" id="UP000006094"/>
    </source>
</evidence>
<evidence type="ECO:0000256" key="1">
    <source>
        <dbReference type="ARBA" id="ARBA00004651"/>
    </source>
</evidence>
<feature type="transmembrane region" description="Helical" evidence="6">
    <location>
        <begin position="81"/>
        <end position="100"/>
    </location>
</feature>
<comment type="subcellular location">
    <subcellularLocation>
        <location evidence="1">Cell membrane</location>
        <topology evidence="1">Multi-pass membrane protein</topology>
    </subcellularLocation>
</comment>
<keyword evidence="5 6" id="KW-0472">Membrane</keyword>
<dbReference type="GO" id="GO:0042910">
    <property type="term" value="F:xenobiotic transmembrane transporter activity"/>
    <property type="evidence" value="ECO:0007669"/>
    <property type="project" value="InterPro"/>
</dbReference>
<name>K0B3A8_GOTA9</name>
<sequence>MAYNGSSEAITQLCGGLSTMLFNWILIKKFGEVGISAFATVQYISLVINAIIIGISRGVAAIISVNFGGRLFNRVKHTLTLAIKTVTIVGFICTIVLLIFKNPLISIFIQDNQEVFLNAQEIIVYYSFNFIFVGANVVINTFYTAINDPKRSAVLAISRYLLLIGCFIVLPFILETVGLWLSFAIAEIICLIISCASLKRTQYTCLNS</sequence>
<feature type="transmembrane region" description="Helical" evidence="6">
    <location>
        <begin position="47"/>
        <end position="69"/>
    </location>
</feature>
<dbReference type="InterPro" id="IPR002528">
    <property type="entry name" value="MATE_fam"/>
</dbReference>
<keyword evidence="2" id="KW-1003">Cell membrane</keyword>
<keyword evidence="8" id="KW-1185">Reference proteome</keyword>